<dbReference type="Gene3D" id="1.10.3450.10">
    <property type="entry name" value="TTHA0068-like"/>
    <property type="match status" value="1"/>
</dbReference>
<dbReference type="AlphaFoldDB" id="A0A1I6SKW7"/>
<dbReference type="OrthoDB" id="165483at2"/>
<dbReference type="InterPro" id="IPR023203">
    <property type="entry name" value="TTHA0068_sf"/>
</dbReference>
<protein>
    <recommendedName>
        <fullName evidence="3">DUF309 domain-containing protein</fullName>
    </recommendedName>
</protein>
<sequence length="145" mass="16945">MSQPGWKGYSPLYVQFLYHFNVDRDYFECHEVLEELWMEEGREPLFQGLLQVAVALYHHRNDNENGARKLLKGALEKLVDYPKDALGIDLDQLRTDAATYLEQLERSTSTHPYLFHHLNIKILDSQLDSLVGKIITNHRSDIEDM</sequence>
<dbReference type="PANTHER" id="PTHR34796:SF1">
    <property type="entry name" value="EXPRESSED PROTEIN"/>
    <property type="match status" value="1"/>
</dbReference>
<accession>A0A1I6SKW7</accession>
<evidence type="ECO:0008006" key="3">
    <source>
        <dbReference type="Google" id="ProtNLM"/>
    </source>
</evidence>
<evidence type="ECO:0000313" key="2">
    <source>
        <dbReference type="Proteomes" id="UP000198660"/>
    </source>
</evidence>
<dbReference type="InterPro" id="IPR005500">
    <property type="entry name" value="DUF309"/>
</dbReference>
<gene>
    <name evidence="1" type="ORF">SAMN05444972_107172</name>
</gene>
<organism evidence="1 2">
    <name type="scientific">Marininema halotolerans</name>
    <dbReference type="NCBI Taxonomy" id="1155944"/>
    <lineage>
        <taxon>Bacteria</taxon>
        <taxon>Bacillati</taxon>
        <taxon>Bacillota</taxon>
        <taxon>Bacilli</taxon>
        <taxon>Bacillales</taxon>
        <taxon>Thermoactinomycetaceae</taxon>
        <taxon>Marininema</taxon>
    </lineage>
</organism>
<reference evidence="2" key="1">
    <citation type="submission" date="2016-10" db="EMBL/GenBank/DDBJ databases">
        <authorList>
            <person name="Varghese N."/>
            <person name="Submissions S."/>
        </authorList>
    </citation>
    <scope>NUCLEOTIDE SEQUENCE [LARGE SCALE GENOMIC DNA]</scope>
    <source>
        <strain evidence="2">DSM 45789</strain>
    </source>
</reference>
<name>A0A1I6SKW7_9BACL</name>
<dbReference type="Proteomes" id="UP000198660">
    <property type="component" value="Unassembled WGS sequence"/>
</dbReference>
<proteinExistence type="predicted"/>
<dbReference type="EMBL" id="FPAA01000007">
    <property type="protein sequence ID" value="SFS77596.1"/>
    <property type="molecule type" value="Genomic_DNA"/>
</dbReference>
<dbReference type="RefSeq" id="WP_091837366.1">
    <property type="nucleotide sequence ID" value="NZ_FPAA01000007.1"/>
</dbReference>
<dbReference type="PANTHER" id="PTHR34796">
    <property type="entry name" value="EXPRESSED PROTEIN"/>
    <property type="match status" value="1"/>
</dbReference>
<dbReference type="Pfam" id="PF03745">
    <property type="entry name" value="DUF309"/>
    <property type="match status" value="1"/>
</dbReference>
<evidence type="ECO:0000313" key="1">
    <source>
        <dbReference type="EMBL" id="SFS77596.1"/>
    </source>
</evidence>
<dbReference type="SUPFAM" id="SSF140663">
    <property type="entry name" value="TTHA0068-like"/>
    <property type="match status" value="1"/>
</dbReference>
<keyword evidence="2" id="KW-1185">Reference proteome</keyword>